<feature type="domain" description="NAD(P)-binding" evidence="1">
    <location>
        <begin position="7"/>
        <end position="186"/>
    </location>
</feature>
<dbReference type="SUPFAM" id="SSF51735">
    <property type="entry name" value="NAD(P)-binding Rossmann-fold domains"/>
    <property type="match status" value="1"/>
</dbReference>
<dbReference type="eggNOG" id="COG0702">
    <property type="taxonomic scope" value="Bacteria"/>
</dbReference>
<dbReference type="KEGG" id="pgm:PGRAT_15150"/>
<dbReference type="RefSeq" id="WP_025705480.1">
    <property type="nucleotide sequence ID" value="NZ_CP009287.1"/>
</dbReference>
<dbReference type="InterPro" id="IPR052718">
    <property type="entry name" value="NmrA-type_oxidoreductase"/>
</dbReference>
<name>A0A089NID6_9BACL</name>
<dbReference type="AlphaFoldDB" id="A0A089NID6"/>
<dbReference type="PANTHER" id="PTHR47129">
    <property type="entry name" value="QUINONE OXIDOREDUCTASE 2"/>
    <property type="match status" value="1"/>
</dbReference>
<gene>
    <name evidence="2" type="ORF">PGRAT_15150</name>
</gene>
<dbReference type="InterPro" id="IPR036291">
    <property type="entry name" value="NAD(P)-bd_dom_sf"/>
</dbReference>
<dbReference type="EMBL" id="CP009287">
    <property type="protein sequence ID" value="AIQ68804.1"/>
    <property type="molecule type" value="Genomic_DNA"/>
</dbReference>
<evidence type="ECO:0000259" key="1">
    <source>
        <dbReference type="Pfam" id="PF13460"/>
    </source>
</evidence>
<accession>A0A089NID6</accession>
<dbReference type="CDD" id="cd05269">
    <property type="entry name" value="TMR_SDR_a"/>
    <property type="match status" value="1"/>
</dbReference>
<evidence type="ECO:0000313" key="2">
    <source>
        <dbReference type="EMBL" id="AIQ68804.1"/>
    </source>
</evidence>
<sequence length="273" mass="29906">MTIMITGATGQLGKLIIEQLLEQVPAAQIIAGVRHPDKAMQYKEKGIEVRLADYDRPETLQDACTGVNRLLLISSSHTDDDVRLVQHKRVIDAAKAAGVAHILYTSFAFPQAGNTGTSSVHGLTEQVILDTGMDYTFLRNGLYIDFVGVLGLNEAIRSGVLPTQPGDWQFNAVTRSDQARAIAKVLAGTVHRHRTYELAAPQTWTFANLAQVLTELTGKPVIHAPDASVQHWIYHFLSSIDTQSTSKDLEQLMGQPVTPLKESIAPFLNLENV</sequence>
<dbReference type="InterPro" id="IPR016040">
    <property type="entry name" value="NAD(P)-bd_dom"/>
</dbReference>
<dbReference type="PANTHER" id="PTHR47129:SF1">
    <property type="entry name" value="NMRA-LIKE DOMAIN-CONTAINING PROTEIN"/>
    <property type="match status" value="1"/>
</dbReference>
<dbReference type="Proteomes" id="UP000029500">
    <property type="component" value="Chromosome"/>
</dbReference>
<evidence type="ECO:0000313" key="3">
    <source>
        <dbReference type="Proteomes" id="UP000029500"/>
    </source>
</evidence>
<organism evidence="2 3">
    <name type="scientific">Paenibacillus graminis</name>
    <dbReference type="NCBI Taxonomy" id="189425"/>
    <lineage>
        <taxon>Bacteria</taxon>
        <taxon>Bacillati</taxon>
        <taxon>Bacillota</taxon>
        <taxon>Bacilli</taxon>
        <taxon>Bacillales</taxon>
        <taxon>Paenibacillaceae</taxon>
        <taxon>Paenibacillus</taxon>
    </lineage>
</organism>
<dbReference type="HOGENOM" id="CLU_007383_10_4_9"/>
<keyword evidence="3" id="KW-1185">Reference proteome</keyword>
<reference evidence="2 3" key="1">
    <citation type="submission" date="2014-08" db="EMBL/GenBank/DDBJ databases">
        <title>Comparative genomics of the Paenibacillus odorifer group.</title>
        <authorList>
            <person name="den Bakker H.C."/>
            <person name="Tsai Y.-C."/>
            <person name="Martin N."/>
            <person name="Korlach J."/>
            <person name="Wiedmann M."/>
        </authorList>
    </citation>
    <scope>NUCLEOTIDE SEQUENCE [LARGE SCALE GENOMIC DNA]</scope>
    <source>
        <strain evidence="2 3">DSM 15220</strain>
    </source>
</reference>
<dbReference type="Pfam" id="PF13460">
    <property type="entry name" value="NAD_binding_10"/>
    <property type="match status" value="1"/>
</dbReference>
<dbReference type="OrthoDB" id="152510at2"/>
<protein>
    <submittedName>
        <fullName evidence="2">NmrA family transcriptional regulator</fullName>
    </submittedName>
</protein>
<proteinExistence type="predicted"/>
<dbReference type="Gene3D" id="3.90.25.10">
    <property type="entry name" value="UDP-galactose 4-epimerase, domain 1"/>
    <property type="match status" value="1"/>
</dbReference>
<dbReference type="Gene3D" id="3.40.50.720">
    <property type="entry name" value="NAD(P)-binding Rossmann-like Domain"/>
    <property type="match status" value="1"/>
</dbReference>
<dbReference type="STRING" id="189425.PGRAT_15150"/>